<dbReference type="InterPro" id="IPR049961">
    <property type="entry name" value="ThiI_N"/>
</dbReference>
<dbReference type="InterPro" id="IPR050102">
    <property type="entry name" value="tRNA_sulfurtransferase_ThiI"/>
</dbReference>
<dbReference type="AlphaFoldDB" id="A0A1F6GSK5"/>
<evidence type="ECO:0000313" key="20">
    <source>
        <dbReference type="EMBL" id="OGH01125.1"/>
    </source>
</evidence>
<evidence type="ECO:0000256" key="16">
    <source>
        <dbReference type="ARBA" id="ARBA00077849"/>
    </source>
</evidence>
<dbReference type="GO" id="GO:0005524">
    <property type="term" value="F:ATP binding"/>
    <property type="evidence" value="ECO:0007669"/>
    <property type="project" value="UniProtKB-UniRule"/>
</dbReference>
<keyword evidence="7 18" id="KW-0694">RNA-binding</keyword>
<dbReference type="Pfam" id="PF02568">
    <property type="entry name" value="ThiI"/>
    <property type="match status" value="1"/>
</dbReference>
<dbReference type="Gene3D" id="3.30.2130.30">
    <property type="match status" value="1"/>
</dbReference>
<evidence type="ECO:0000256" key="13">
    <source>
        <dbReference type="ARBA" id="ARBA00066827"/>
    </source>
</evidence>
<dbReference type="Gene3D" id="3.40.50.620">
    <property type="entry name" value="HUPs"/>
    <property type="match status" value="1"/>
</dbReference>
<evidence type="ECO:0000256" key="15">
    <source>
        <dbReference type="ARBA" id="ARBA00075337"/>
    </source>
</evidence>
<evidence type="ECO:0000256" key="3">
    <source>
        <dbReference type="ARBA" id="ARBA00022555"/>
    </source>
</evidence>
<dbReference type="GO" id="GO:0009228">
    <property type="term" value="P:thiamine biosynthetic process"/>
    <property type="evidence" value="ECO:0007669"/>
    <property type="project" value="UniProtKB-KW"/>
</dbReference>
<keyword evidence="6 18" id="KW-0067">ATP-binding</keyword>
<comment type="catalytic activity">
    <reaction evidence="10 18">
        <text>[ThiS sulfur-carrier protein]-C-terminal Gly-Gly-AMP + S-sulfanyl-L-cysteinyl-[cysteine desulfurase] + AH2 = [ThiS sulfur-carrier protein]-C-terminal-Gly-aminoethanethioate + L-cysteinyl-[cysteine desulfurase] + A + AMP + 2 H(+)</text>
        <dbReference type="Rhea" id="RHEA:43340"/>
        <dbReference type="Rhea" id="RHEA-COMP:12157"/>
        <dbReference type="Rhea" id="RHEA-COMP:12158"/>
        <dbReference type="Rhea" id="RHEA-COMP:12910"/>
        <dbReference type="Rhea" id="RHEA-COMP:19908"/>
        <dbReference type="ChEBI" id="CHEBI:13193"/>
        <dbReference type="ChEBI" id="CHEBI:15378"/>
        <dbReference type="ChEBI" id="CHEBI:17499"/>
        <dbReference type="ChEBI" id="CHEBI:29950"/>
        <dbReference type="ChEBI" id="CHEBI:61963"/>
        <dbReference type="ChEBI" id="CHEBI:90618"/>
        <dbReference type="ChEBI" id="CHEBI:232372"/>
        <dbReference type="ChEBI" id="CHEBI:456215"/>
    </reaction>
</comment>
<keyword evidence="2 18" id="KW-0963">Cytoplasm</keyword>
<comment type="similarity">
    <text evidence="12 18">Belongs to the ThiI family.</text>
</comment>
<evidence type="ECO:0000256" key="17">
    <source>
        <dbReference type="ARBA" id="ARBA00080570"/>
    </source>
</evidence>
<name>A0A1F6GSK5_9PROT</name>
<evidence type="ECO:0000256" key="1">
    <source>
        <dbReference type="ARBA" id="ARBA00004496"/>
    </source>
</evidence>
<dbReference type="GO" id="GO:0004810">
    <property type="term" value="F:CCA tRNA nucleotidyltransferase activity"/>
    <property type="evidence" value="ECO:0007669"/>
    <property type="project" value="InterPro"/>
</dbReference>
<dbReference type="GO" id="GO:0140741">
    <property type="term" value="F:tRNA-uracil-4 sulfurtransferase activity"/>
    <property type="evidence" value="ECO:0007669"/>
    <property type="project" value="UniProtKB-EC"/>
</dbReference>
<dbReference type="GO" id="GO:0005829">
    <property type="term" value="C:cytosol"/>
    <property type="evidence" value="ECO:0007669"/>
    <property type="project" value="TreeGrafter"/>
</dbReference>
<dbReference type="FunFam" id="3.40.50.620:FF:000053">
    <property type="entry name" value="Probable tRNA sulfurtransferase"/>
    <property type="match status" value="1"/>
</dbReference>
<dbReference type="InterPro" id="IPR004114">
    <property type="entry name" value="THUMP_dom"/>
</dbReference>
<organism evidence="20 21">
    <name type="scientific">Candidatus Lambdaproteobacteria bacterium RIFOXYD2_FULL_56_26</name>
    <dbReference type="NCBI Taxonomy" id="1817773"/>
    <lineage>
        <taxon>Bacteria</taxon>
        <taxon>Pseudomonadati</taxon>
        <taxon>Pseudomonadota</taxon>
        <taxon>Candidatus Lambdaproteobacteria</taxon>
    </lineage>
</organism>
<keyword evidence="8 18" id="KW-0784">Thiamine biosynthesis</keyword>
<dbReference type="SUPFAM" id="SSF143437">
    <property type="entry name" value="THUMP domain-like"/>
    <property type="match status" value="1"/>
</dbReference>
<evidence type="ECO:0000256" key="4">
    <source>
        <dbReference type="ARBA" id="ARBA00022679"/>
    </source>
</evidence>
<protein>
    <recommendedName>
        <fullName evidence="14 18">Probable tRNA sulfurtransferase</fullName>
        <ecNumber evidence="13 18">2.8.1.4</ecNumber>
    </recommendedName>
    <alternativeName>
        <fullName evidence="15 18">Sulfur carrier protein ThiS sulfurtransferase</fullName>
    </alternativeName>
    <alternativeName>
        <fullName evidence="16 18">Thiamine biosynthesis protein ThiI</fullName>
    </alternativeName>
    <alternativeName>
        <fullName evidence="17 18">tRNA 4-thiouridine synthase</fullName>
    </alternativeName>
</protein>
<feature type="binding site" evidence="18">
    <location>
        <begin position="209"/>
        <end position="210"/>
    </location>
    <ligand>
        <name>ATP</name>
        <dbReference type="ChEBI" id="CHEBI:30616"/>
    </ligand>
</feature>
<dbReference type="EC" id="2.8.1.4" evidence="13 18"/>
<comment type="subcellular location">
    <subcellularLocation>
        <location evidence="1 18">Cytoplasm</location>
    </subcellularLocation>
</comment>
<dbReference type="GO" id="GO:0002937">
    <property type="term" value="P:tRNA 4-thiouridine biosynthesis"/>
    <property type="evidence" value="ECO:0007669"/>
    <property type="project" value="TreeGrafter"/>
</dbReference>
<feature type="domain" description="THUMP" evidence="19">
    <location>
        <begin position="57"/>
        <end position="166"/>
    </location>
</feature>
<dbReference type="CDD" id="cd01712">
    <property type="entry name" value="PPase_ThiI"/>
    <property type="match status" value="1"/>
</dbReference>
<dbReference type="InterPro" id="IPR049962">
    <property type="entry name" value="THUMP_ThiI"/>
</dbReference>
<dbReference type="GO" id="GO:0000049">
    <property type="term" value="F:tRNA binding"/>
    <property type="evidence" value="ECO:0007669"/>
    <property type="project" value="UniProtKB-UniRule"/>
</dbReference>
<dbReference type="InterPro" id="IPR054173">
    <property type="entry name" value="ThiI_fer"/>
</dbReference>
<comment type="function">
    <text evidence="11 18">Catalyzes the ATP-dependent transfer of a sulfur to tRNA to produce 4-thiouridine in position 8 of tRNAs, which functions as a near-UV photosensor. Also catalyzes the transfer of sulfur to the sulfur carrier protein ThiS, forming ThiS-thiocarboxylate. This is a step in the synthesis of thiazole, in the thiamine biosynthesis pathway. The sulfur is donated as persulfide by IscS.</text>
</comment>
<keyword evidence="3 18" id="KW-0820">tRNA-binding</keyword>
<evidence type="ECO:0000256" key="2">
    <source>
        <dbReference type="ARBA" id="ARBA00022490"/>
    </source>
</evidence>
<evidence type="ECO:0000256" key="8">
    <source>
        <dbReference type="ARBA" id="ARBA00022977"/>
    </source>
</evidence>
<dbReference type="UniPathway" id="UPA00060"/>
<evidence type="ECO:0000259" key="19">
    <source>
        <dbReference type="PROSITE" id="PS51165"/>
    </source>
</evidence>
<dbReference type="CDD" id="cd11716">
    <property type="entry name" value="THUMP_ThiI"/>
    <property type="match status" value="1"/>
</dbReference>
<dbReference type="PROSITE" id="PS51165">
    <property type="entry name" value="THUMP"/>
    <property type="match status" value="1"/>
</dbReference>
<dbReference type="PANTHER" id="PTHR43209">
    <property type="entry name" value="TRNA SULFURTRANSFERASE"/>
    <property type="match status" value="1"/>
</dbReference>
<feature type="binding site" evidence="18">
    <location>
        <position position="266"/>
    </location>
    <ligand>
        <name>ATP</name>
        <dbReference type="ChEBI" id="CHEBI:30616"/>
    </ligand>
</feature>
<proteinExistence type="inferred from homology"/>
<accession>A0A1F6GSK5</accession>
<dbReference type="EMBL" id="MFNF01000039">
    <property type="protein sequence ID" value="OGH01125.1"/>
    <property type="molecule type" value="Genomic_DNA"/>
</dbReference>
<evidence type="ECO:0000256" key="7">
    <source>
        <dbReference type="ARBA" id="ARBA00022884"/>
    </source>
</evidence>
<evidence type="ECO:0000256" key="5">
    <source>
        <dbReference type="ARBA" id="ARBA00022741"/>
    </source>
</evidence>
<evidence type="ECO:0000256" key="9">
    <source>
        <dbReference type="ARBA" id="ARBA00050570"/>
    </source>
</evidence>
<sequence>MNLFVIRYAEIALKGSNREWFEKKLLHNLRRHLDVLGKHHSWKIHSRMLVETELDATLVAKVLSQIPGIANFSLAVQETHDLEQLGKAVQTLAEGYLTKHPQTQTFRIQASRADKFFPLNSMNLSAHLGGAILERWPHLKVQLKDPQMELGIEIWTQGRAILYLEKSPGLGGLPVGSSGRMMSLLSGGIDSPVASWQMNKRGAEMVYLNFHSYPYIGEESKEKVIQLVKHLSRYQPKTILLVVPFAEIQKEIKTLCSERYRTLLYRRAMNRIGNRLSFKYRTKAFVTGEALGQVASQTIENLTCTEEAAQFPILRPLIGLEKSEIIKLAKEIGTYPISIQPYPDCCTVFLPRKPETRAKLEDLLAEEAKLDLNALVAQAVAGVEVLKFETSLEDRFF</sequence>
<dbReference type="GO" id="GO:0009229">
    <property type="term" value="P:thiamine diphosphate biosynthetic process"/>
    <property type="evidence" value="ECO:0007669"/>
    <property type="project" value="UniProtKB-UniRule"/>
</dbReference>
<evidence type="ECO:0000256" key="18">
    <source>
        <dbReference type="HAMAP-Rule" id="MF_00021"/>
    </source>
</evidence>
<evidence type="ECO:0000256" key="14">
    <source>
        <dbReference type="ARBA" id="ARBA00071867"/>
    </source>
</evidence>
<dbReference type="SUPFAM" id="SSF52402">
    <property type="entry name" value="Adenine nucleotide alpha hydrolases-like"/>
    <property type="match status" value="1"/>
</dbReference>
<evidence type="ECO:0000256" key="11">
    <source>
        <dbReference type="ARBA" id="ARBA00058382"/>
    </source>
</evidence>
<keyword evidence="5 18" id="KW-0547">Nucleotide-binding</keyword>
<comment type="caution">
    <text evidence="20">The sequence shown here is derived from an EMBL/GenBank/DDBJ whole genome shotgun (WGS) entry which is preliminary data.</text>
</comment>
<gene>
    <name evidence="18" type="primary">thiI</name>
    <name evidence="20" type="ORF">A2557_02725</name>
</gene>
<evidence type="ECO:0000256" key="12">
    <source>
        <dbReference type="ARBA" id="ARBA00061472"/>
    </source>
</evidence>
<dbReference type="Pfam" id="PF22025">
    <property type="entry name" value="ThiI_fer"/>
    <property type="match status" value="1"/>
</dbReference>
<dbReference type="SMART" id="SM00981">
    <property type="entry name" value="THUMP"/>
    <property type="match status" value="1"/>
</dbReference>
<comment type="pathway">
    <text evidence="18">Cofactor biosynthesis; thiamine diphosphate biosynthesis.</text>
</comment>
<dbReference type="PANTHER" id="PTHR43209:SF1">
    <property type="entry name" value="TRNA SULFURTRANSFERASE"/>
    <property type="match status" value="1"/>
</dbReference>
<feature type="binding site" evidence="18">
    <location>
        <position position="288"/>
    </location>
    <ligand>
        <name>ATP</name>
        <dbReference type="ChEBI" id="CHEBI:30616"/>
    </ligand>
</feature>
<comment type="catalytic activity">
    <reaction evidence="9 18">
        <text>[ThiI sulfur-carrier protein]-S-sulfanyl-L-cysteine + a uridine in tRNA + 2 reduced [2Fe-2S]-[ferredoxin] + ATP + H(+) = [ThiI sulfur-carrier protein]-L-cysteine + a 4-thiouridine in tRNA + 2 oxidized [2Fe-2S]-[ferredoxin] + AMP + diphosphate</text>
        <dbReference type="Rhea" id="RHEA:24176"/>
        <dbReference type="Rhea" id="RHEA-COMP:10000"/>
        <dbReference type="Rhea" id="RHEA-COMP:10001"/>
        <dbReference type="Rhea" id="RHEA-COMP:13337"/>
        <dbReference type="Rhea" id="RHEA-COMP:13338"/>
        <dbReference type="Rhea" id="RHEA-COMP:13339"/>
        <dbReference type="Rhea" id="RHEA-COMP:13340"/>
        <dbReference type="ChEBI" id="CHEBI:15378"/>
        <dbReference type="ChEBI" id="CHEBI:29950"/>
        <dbReference type="ChEBI" id="CHEBI:30616"/>
        <dbReference type="ChEBI" id="CHEBI:33019"/>
        <dbReference type="ChEBI" id="CHEBI:33737"/>
        <dbReference type="ChEBI" id="CHEBI:33738"/>
        <dbReference type="ChEBI" id="CHEBI:61963"/>
        <dbReference type="ChEBI" id="CHEBI:65315"/>
        <dbReference type="ChEBI" id="CHEBI:136798"/>
        <dbReference type="ChEBI" id="CHEBI:456215"/>
        <dbReference type="EC" id="2.8.1.4"/>
    </reaction>
</comment>
<evidence type="ECO:0000256" key="6">
    <source>
        <dbReference type="ARBA" id="ARBA00022840"/>
    </source>
</evidence>
<dbReference type="InterPro" id="IPR003720">
    <property type="entry name" value="tRNA_STrfase"/>
</dbReference>
<reference evidence="20 21" key="1">
    <citation type="journal article" date="2016" name="Nat. Commun.">
        <title>Thousands of microbial genomes shed light on interconnected biogeochemical processes in an aquifer system.</title>
        <authorList>
            <person name="Anantharaman K."/>
            <person name="Brown C.T."/>
            <person name="Hug L.A."/>
            <person name="Sharon I."/>
            <person name="Castelle C.J."/>
            <person name="Probst A.J."/>
            <person name="Thomas B.C."/>
            <person name="Singh A."/>
            <person name="Wilkins M.J."/>
            <person name="Karaoz U."/>
            <person name="Brodie E.L."/>
            <person name="Williams K.H."/>
            <person name="Hubbard S.S."/>
            <person name="Banfield J.F."/>
        </authorList>
    </citation>
    <scope>NUCLEOTIDE SEQUENCE [LARGE SCALE GENOMIC DNA]</scope>
</reference>
<dbReference type="InterPro" id="IPR014729">
    <property type="entry name" value="Rossmann-like_a/b/a_fold"/>
</dbReference>
<keyword evidence="4 18" id="KW-0808">Transferase</keyword>
<dbReference type="NCBIfam" id="TIGR00342">
    <property type="entry name" value="tRNA uracil 4-sulfurtransferase ThiI"/>
    <property type="match status" value="1"/>
</dbReference>
<dbReference type="Pfam" id="PF02926">
    <property type="entry name" value="THUMP"/>
    <property type="match status" value="1"/>
</dbReference>
<dbReference type="InterPro" id="IPR020536">
    <property type="entry name" value="ThiI_AANH"/>
</dbReference>
<evidence type="ECO:0000256" key="10">
    <source>
        <dbReference type="ARBA" id="ARBA00052330"/>
    </source>
</evidence>
<feature type="binding site" evidence="18">
    <location>
        <begin position="184"/>
        <end position="185"/>
    </location>
    <ligand>
        <name>ATP</name>
        <dbReference type="ChEBI" id="CHEBI:30616"/>
    </ligand>
</feature>
<dbReference type="Proteomes" id="UP000177583">
    <property type="component" value="Unassembled WGS sequence"/>
</dbReference>
<evidence type="ECO:0000313" key="21">
    <source>
        <dbReference type="Proteomes" id="UP000177583"/>
    </source>
</evidence>
<dbReference type="GO" id="GO:0052837">
    <property type="term" value="P:thiazole biosynthetic process"/>
    <property type="evidence" value="ECO:0007669"/>
    <property type="project" value="TreeGrafter"/>
</dbReference>
<dbReference type="HAMAP" id="MF_00021">
    <property type="entry name" value="ThiI"/>
    <property type="match status" value="1"/>
</dbReference>
<feature type="binding site" evidence="18">
    <location>
        <position position="297"/>
    </location>
    <ligand>
        <name>ATP</name>
        <dbReference type="ChEBI" id="CHEBI:30616"/>
    </ligand>
</feature>